<evidence type="ECO:0000313" key="2">
    <source>
        <dbReference type="Proteomes" id="UP001396334"/>
    </source>
</evidence>
<reference evidence="1 2" key="1">
    <citation type="journal article" date="2024" name="G3 (Bethesda)">
        <title>Genome assembly of Hibiscus sabdariffa L. provides insights into metabolisms of medicinal natural products.</title>
        <authorList>
            <person name="Kim T."/>
        </authorList>
    </citation>
    <scope>NUCLEOTIDE SEQUENCE [LARGE SCALE GENOMIC DNA]</scope>
    <source>
        <strain evidence="1">TK-2024</strain>
        <tissue evidence="1">Old leaves</tissue>
    </source>
</reference>
<organism evidence="1 2">
    <name type="scientific">Hibiscus sabdariffa</name>
    <name type="common">roselle</name>
    <dbReference type="NCBI Taxonomy" id="183260"/>
    <lineage>
        <taxon>Eukaryota</taxon>
        <taxon>Viridiplantae</taxon>
        <taxon>Streptophyta</taxon>
        <taxon>Embryophyta</taxon>
        <taxon>Tracheophyta</taxon>
        <taxon>Spermatophyta</taxon>
        <taxon>Magnoliopsida</taxon>
        <taxon>eudicotyledons</taxon>
        <taxon>Gunneridae</taxon>
        <taxon>Pentapetalae</taxon>
        <taxon>rosids</taxon>
        <taxon>malvids</taxon>
        <taxon>Malvales</taxon>
        <taxon>Malvaceae</taxon>
        <taxon>Malvoideae</taxon>
        <taxon>Hibiscus</taxon>
    </lineage>
</organism>
<sequence length="144" mass="15839">MVVSLAKMGIQRYSIKGPDGKKPHISGLVKACSFNNHLGPAGLTPLMDSSPYTNISTTKPVVAESPYMPCFSNPMQQNTVNRNSDNDHVLQVPSNPSIVFPKFPVSSSNPEILYVVSNPEIGKKLFDAPSSSAWRVELDCFWHY</sequence>
<dbReference type="EMBL" id="JBBPBN010002346">
    <property type="protein sequence ID" value="KAK8476259.1"/>
    <property type="molecule type" value="Genomic_DNA"/>
</dbReference>
<keyword evidence="2" id="KW-1185">Reference proteome</keyword>
<gene>
    <name evidence="1" type="ORF">V6N11_030991</name>
</gene>
<evidence type="ECO:0000313" key="1">
    <source>
        <dbReference type="EMBL" id="KAK8476259.1"/>
    </source>
</evidence>
<comment type="caution">
    <text evidence="1">The sequence shown here is derived from an EMBL/GenBank/DDBJ whole genome shotgun (WGS) entry which is preliminary data.</text>
</comment>
<protein>
    <submittedName>
        <fullName evidence="1">Uncharacterized protein</fullName>
    </submittedName>
</protein>
<proteinExistence type="predicted"/>
<accession>A0ABR1Z946</accession>
<name>A0ABR1Z946_9ROSI</name>
<dbReference type="Proteomes" id="UP001396334">
    <property type="component" value="Unassembled WGS sequence"/>
</dbReference>